<evidence type="ECO:0000313" key="2">
    <source>
        <dbReference type="EMBL" id="KAH3857520.1"/>
    </source>
</evidence>
<gene>
    <name evidence="2" type="ORF">DPMN_100129</name>
</gene>
<name>A0A9D4R8V0_DREPO</name>
<feature type="compositionally biased region" description="Basic residues" evidence="1">
    <location>
        <begin position="1"/>
        <end position="24"/>
    </location>
</feature>
<dbReference type="AlphaFoldDB" id="A0A9D4R8V0"/>
<organism evidence="2 3">
    <name type="scientific">Dreissena polymorpha</name>
    <name type="common">Zebra mussel</name>
    <name type="synonym">Mytilus polymorpha</name>
    <dbReference type="NCBI Taxonomy" id="45954"/>
    <lineage>
        <taxon>Eukaryota</taxon>
        <taxon>Metazoa</taxon>
        <taxon>Spiralia</taxon>
        <taxon>Lophotrochozoa</taxon>
        <taxon>Mollusca</taxon>
        <taxon>Bivalvia</taxon>
        <taxon>Autobranchia</taxon>
        <taxon>Heteroconchia</taxon>
        <taxon>Euheterodonta</taxon>
        <taxon>Imparidentia</taxon>
        <taxon>Neoheterodontei</taxon>
        <taxon>Myida</taxon>
        <taxon>Dreissenoidea</taxon>
        <taxon>Dreissenidae</taxon>
        <taxon>Dreissena</taxon>
    </lineage>
</organism>
<proteinExistence type="predicted"/>
<evidence type="ECO:0000313" key="3">
    <source>
        <dbReference type="Proteomes" id="UP000828390"/>
    </source>
</evidence>
<keyword evidence="3" id="KW-1185">Reference proteome</keyword>
<accession>A0A9D4R8V0</accession>
<feature type="region of interest" description="Disordered" evidence="1">
    <location>
        <begin position="103"/>
        <end position="123"/>
    </location>
</feature>
<reference evidence="2" key="2">
    <citation type="submission" date="2020-11" db="EMBL/GenBank/DDBJ databases">
        <authorList>
            <person name="McCartney M.A."/>
            <person name="Auch B."/>
            <person name="Kono T."/>
            <person name="Mallez S."/>
            <person name="Becker A."/>
            <person name="Gohl D.M."/>
            <person name="Silverstein K.A.T."/>
            <person name="Koren S."/>
            <person name="Bechman K.B."/>
            <person name="Herman A."/>
            <person name="Abrahante J.E."/>
            <person name="Garbe J."/>
        </authorList>
    </citation>
    <scope>NUCLEOTIDE SEQUENCE</scope>
    <source>
        <strain evidence="2">Duluth1</strain>
        <tissue evidence="2">Whole animal</tissue>
    </source>
</reference>
<evidence type="ECO:0000256" key="1">
    <source>
        <dbReference type="SAM" id="MobiDB-lite"/>
    </source>
</evidence>
<sequence length="123" mass="14136">MSRNVTRKSTRKNKYYAHKRKKAKASALRQGDKVLVKQQVRNKLETPFSPVPGNVVSRKGSIGTVRHKDRILTRDASHLKPVLALPPSHDDIACQEIDVHQPVQLPLRRSSRERKPPRKYDNE</sequence>
<dbReference type="Proteomes" id="UP000828390">
    <property type="component" value="Unassembled WGS sequence"/>
</dbReference>
<reference evidence="2" key="1">
    <citation type="journal article" date="2019" name="bioRxiv">
        <title>The Genome of the Zebra Mussel, Dreissena polymorpha: A Resource for Invasive Species Research.</title>
        <authorList>
            <person name="McCartney M.A."/>
            <person name="Auch B."/>
            <person name="Kono T."/>
            <person name="Mallez S."/>
            <person name="Zhang Y."/>
            <person name="Obille A."/>
            <person name="Becker A."/>
            <person name="Abrahante J.E."/>
            <person name="Garbe J."/>
            <person name="Badalamenti J.P."/>
            <person name="Herman A."/>
            <person name="Mangelson H."/>
            <person name="Liachko I."/>
            <person name="Sullivan S."/>
            <person name="Sone E.D."/>
            <person name="Koren S."/>
            <person name="Silverstein K.A.T."/>
            <person name="Beckman K.B."/>
            <person name="Gohl D.M."/>
        </authorList>
    </citation>
    <scope>NUCLEOTIDE SEQUENCE</scope>
    <source>
        <strain evidence="2">Duluth1</strain>
        <tissue evidence="2">Whole animal</tissue>
    </source>
</reference>
<comment type="caution">
    <text evidence="2">The sequence shown here is derived from an EMBL/GenBank/DDBJ whole genome shotgun (WGS) entry which is preliminary data.</text>
</comment>
<feature type="region of interest" description="Disordered" evidence="1">
    <location>
        <begin position="1"/>
        <end position="30"/>
    </location>
</feature>
<dbReference type="EMBL" id="JAIWYP010000003">
    <property type="protein sequence ID" value="KAH3857520.1"/>
    <property type="molecule type" value="Genomic_DNA"/>
</dbReference>
<protein>
    <submittedName>
        <fullName evidence="2">Uncharacterized protein</fullName>
    </submittedName>
</protein>